<dbReference type="InterPro" id="IPR058389">
    <property type="entry name" value="DUF8076"/>
</dbReference>
<gene>
    <name evidence="2" type="ORF">CV102_17620</name>
</gene>
<name>A0A8J8Q170_9EURY</name>
<dbReference type="OrthoDB" id="319780at2157"/>
<dbReference type="Pfam" id="PF26277">
    <property type="entry name" value="DUF8076"/>
    <property type="match status" value="1"/>
</dbReference>
<proteinExistence type="predicted"/>
<dbReference type="AlphaFoldDB" id="A0A8J8Q170"/>
<sequence>MAGPGQIPGRYNIVVEGAYETFEHQMPTEGFVQQLETDDVPDKVSVVGLDVALKNADLIANLSRSMDQRATDLEYQNPTVQFVVEGSFHRNGKTYDLRYDGELYPLQDVFGPQLDRKGNGDWLIAPF</sequence>
<dbReference type="EMBL" id="PHNJ01000010">
    <property type="protein sequence ID" value="TYL37427.1"/>
    <property type="molecule type" value="Genomic_DNA"/>
</dbReference>
<keyword evidence="3" id="KW-1185">Reference proteome</keyword>
<feature type="domain" description="DUF8076" evidence="1">
    <location>
        <begin position="7"/>
        <end position="127"/>
    </location>
</feature>
<accession>A0A8J8Q170</accession>
<protein>
    <recommendedName>
        <fullName evidence="1">DUF8076 domain-containing protein</fullName>
    </recommendedName>
</protein>
<evidence type="ECO:0000313" key="3">
    <source>
        <dbReference type="Proteomes" id="UP000766904"/>
    </source>
</evidence>
<evidence type="ECO:0000259" key="1">
    <source>
        <dbReference type="Pfam" id="PF26277"/>
    </source>
</evidence>
<comment type="caution">
    <text evidence="2">The sequence shown here is derived from an EMBL/GenBank/DDBJ whole genome shotgun (WGS) entry which is preliminary data.</text>
</comment>
<dbReference type="Proteomes" id="UP000766904">
    <property type="component" value="Unassembled WGS sequence"/>
</dbReference>
<dbReference type="RefSeq" id="WP_148859286.1">
    <property type="nucleotide sequence ID" value="NZ_PHNJ01000010.1"/>
</dbReference>
<reference evidence="2" key="1">
    <citation type="submission" date="2017-11" db="EMBL/GenBank/DDBJ databases">
        <authorList>
            <person name="Kajale S.C."/>
            <person name="Sharma A."/>
        </authorList>
    </citation>
    <scope>NUCLEOTIDE SEQUENCE</scope>
    <source>
        <strain evidence="2">LS1_42</strain>
    </source>
</reference>
<organism evidence="2 3">
    <name type="scientific">Natronococcus pandeyae</name>
    <dbReference type="NCBI Taxonomy" id="2055836"/>
    <lineage>
        <taxon>Archaea</taxon>
        <taxon>Methanobacteriati</taxon>
        <taxon>Methanobacteriota</taxon>
        <taxon>Stenosarchaea group</taxon>
        <taxon>Halobacteria</taxon>
        <taxon>Halobacteriales</taxon>
        <taxon>Natrialbaceae</taxon>
        <taxon>Natronococcus</taxon>
    </lineage>
</organism>
<evidence type="ECO:0000313" key="2">
    <source>
        <dbReference type="EMBL" id="TYL37427.1"/>
    </source>
</evidence>